<evidence type="ECO:0000256" key="5">
    <source>
        <dbReference type="ARBA" id="ARBA00022989"/>
    </source>
</evidence>
<evidence type="ECO:0000256" key="2">
    <source>
        <dbReference type="ARBA" id="ARBA00022448"/>
    </source>
</evidence>
<feature type="transmembrane region" description="Helical" evidence="7">
    <location>
        <begin position="268"/>
        <end position="288"/>
    </location>
</feature>
<comment type="similarity">
    <text evidence="7">Belongs to the binding-protein-dependent transport system permease family.</text>
</comment>
<reference evidence="9 10" key="1">
    <citation type="submission" date="2020-07" db="EMBL/GenBank/DDBJ databases">
        <title>Vallitalea guaymasensis genome.</title>
        <authorList>
            <person name="Postec A."/>
        </authorList>
    </citation>
    <scope>NUCLEOTIDE SEQUENCE [LARGE SCALE GENOMIC DNA]</scope>
    <source>
        <strain evidence="9 10">Ra1766G1</strain>
    </source>
</reference>
<feature type="transmembrane region" description="Helical" evidence="7">
    <location>
        <begin position="80"/>
        <end position="102"/>
    </location>
</feature>
<dbReference type="AlphaFoldDB" id="A0A8J8SDR7"/>
<name>A0A8J8SDR7_9FIRM</name>
<dbReference type="InterPro" id="IPR000515">
    <property type="entry name" value="MetI-like"/>
</dbReference>
<evidence type="ECO:0000313" key="10">
    <source>
        <dbReference type="Proteomes" id="UP000677305"/>
    </source>
</evidence>
<feature type="transmembrane region" description="Helical" evidence="7">
    <location>
        <begin position="12"/>
        <end position="35"/>
    </location>
</feature>
<organism evidence="9 10">
    <name type="scientific">Vallitalea guaymasensis</name>
    <dbReference type="NCBI Taxonomy" id="1185412"/>
    <lineage>
        <taxon>Bacteria</taxon>
        <taxon>Bacillati</taxon>
        <taxon>Bacillota</taxon>
        <taxon>Clostridia</taxon>
        <taxon>Lachnospirales</taxon>
        <taxon>Vallitaleaceae</taxon>
        <taxon>Vallitalea</taxon>
    </lineage>
</organism>
<dbReference type="PROSITE" id="PS50928">
    <property type="entry name" value="ABC_TM1"/>
    <property type="match status" value="1"/>
</dbReference>
<dbReference type="EMBL" id="CP058561">
    <property type="protein sequence ID" value="QUH30790.1"/>
    <property type="molecule type" value="Genomic_DNA"/>
</dbReference>
<dbReference type="RefSeq" id="WP_212690914.1">
    <property type="nucleotide sequence ID" value="NZ_CP058561.1"/>
</dbReference>
<evidence type="ECO:0000313" key="9">
    <source>
        <dbReference type="EMBL" id="QUH30790.1"/>
    </source>
</evidence>
<keyword evidence="4 7" id="KW-0812">Transmembrane</keyword>
<sequence length="299" mass="33868">MKNFISKLNKYKYPYLFIAPAIILLFMFSIIPIFVSVGISFTDMNIKGLANFNNIDFIGLENYIELLKDADFHQAIRNTIFYVVIGVPFVVFLSLTSALLINYGTEKIFSFFRVVYYAPAVTNIVAVAVVWGFLYNTNYGLLNNILNGLGLEGLRWLQDPILAKISLIILAVWKAIGINMLIFLAALKGIPKSYYEAAKIDGAKKFQTLRYITLPQLRFSTFFVTITTLIGWIQFFEEPMVMTSGGPLGQTNSMALFIYQNGFKQSQFGYAAAGSFVLFVIIIIVTLIQFRMNKQDAWE</sequence>
<feature type="transmembrane region" description="Helical" evidence="7">
    <location>
        <begin position="161"/>
        <end position="187"/>
    </location>
</feature>
<protein>
    <submittedName>
        <fullName evidence="9">Sugar ABC transporter permease</fullName>
    </submittedName>
</protein>
<dbReference type="SUPFAM" id="SSF160964">
    <property type="entry name" value="MalF N-terminal region-like"/>
    <property type="match status" value="1"/>
</dbReference>
<dbReference type="InterPro" id="IPR051393">
    <property type="entry name" value="ABC_transporter_permease"/>
</dbReference>
<dbReference type="KEGG" id="vgu:HYG85_18435"/>
<accession>A0A8J8SDR7</accession>
<dbReference type="CDD" id="cd06261">
    <property type="entry name" value="TM_PBP2"/>
    <property type="match status" value="1"/>
</dbReference>
<keyword evidence="10" id="KW-1185">Reference proteome</keyword>
<evidence type="ECO:0000256" key="6">
    <source>
        <dbReference type="ARBA" id="ARBA00023136"/>
    </source>
</evidence>
<keyword evidence="5 7" id="KW-1133">Transmembrane helix</keyword>
<feature type="domain" description="ABC transmembrane type-1" evidence="8">
    <location>
        <begin position="76"/>
        <end position="289"/>
    </location>
</feature>
<evidence type="ECO:0000256" key="3">
    <source>
        <dbReference type="ARBA" id="ARBA00022475"/>
    </source>
</evidence>
<dbReference type="GO" id="GO:0005886">
    <property type="term" value="C:plasma membrane"/>
    <property type="evidence" value="ECO:0007669"/>
    <property type="project" value="UniProtKB-SubCell"/>
</dbReference>
<evidence type="ECO:0000256" key="4">
    <source>
        <dbReference type="ARBA" id="ARBA00022692"/>
    </source>
</evidence>
<dbReference type="Pfam" id="PF00528">
    <property type="entry name" value="BPD_transp_1"/>
    <property type="match status" value="1"/>
</dbReference>
<evidence type="ECO:0000256" key="1">
    <source>
        <dbReference type="ARBA" id="ARBA00004651"/>
    </source>
</evidence>
<dbReference type="PANTHER" id="PTHR30193:SF37">
    <property type="entry name" value="INNER MEMBRANE ABC TRANSPORTER PERMEASE PROTEIN YCJO"/>
    <property type="match status" value="1"/>
</dbReference>
<keyword evidence="2 7" id="KW-0813">Transport</keyword>
<dbReference type="SUPFAM" id="SSF161098">
    <property type="entry name" value="MetI-like"/>
    <property type="match status" value="1"/>
</dbReference>
<feature type="transmembrane region" description="Helical" evidence="7">
    <location>
        <begin position="208"/>
        <end position="233"/>
    </location>
</feature>
<keyword evidence="3" id="KW-1003">Cell membrane</keyword>
<evidence type="ECO:0000259" key="8">
    <source>
        <dbReference type="PROSITE" id="PS50928"/>
    </source>
</evidence>
<dbReference type="PANTHER" id="PTHR30193">
    <property type="entry name" value="ABC TRANSPORTER PERMEASE PROTEIN"/>
    <property type="match status" value="1"/>
</dbReference>
<feature type="transmembrane region" description="Helical" evidence="7">
    <location>
        <begin position="114"/>
        <end position="134"/>
    </location>
</feature>
<evidence type="ECO:0000256" key="7">
    <source>
        <dbReference type="RuleBase" id="RU363032"/>
    </source>
</evidence>
<dbReference type="Proteomes" id="UP000677305">
    <property type="component" value="Chromosome"/>
</dbReference>
<keyword evidence="6 7" id="KW-0472">Membrane</keyword>
<gene>
    <name evidence="9" type="ORF">HYG85_18435</name>
</gene>
<dbReference type="InterPro" id="IPR035906">
    <property type="entry name" value="MetI-like_sf"/>
</dbReference>
<comment type="subcellular location">
    <subcellularLocation>
        <location evidence="1 7">Cell membrane</location>
        <topology evidence="1 7">Multi-pass membrane protein</topology>
    </subcellularLocation>
</comment>
<dbReference type="GO" id="GO:0055085">
    <property type="term" value="P:transmembrane transport"/>
    <property type="evidence" value="ECO:0007669"/>
    <property type="project" value="InterPro"/>
</dbReference>
<proteinExistence type="inferred from homology"/>
<dbReference type="Gene3D" id="1.10.3720.10">
    <property type="entry name" value="MetI-like"/>
    <property type="match status" value="1"/>
</dbReference>